<keyword evidence="2" id="KW-1185">Reference proteome</keyword>
<sequence length="432" mass="46216">MHGSNWGVSNDALVVEGLMASTTDPVTNRATAVSLHAECPRMRAEDAVLTVVTLAYDTATTNALPGRARGLDVAERVLCRDLEHWAGQSGSVVAIGEAAVAYLSMGTHEDAQQLRSRLPELRARVSRAAGAVPRMSAAQGPSRKSSDVVARALERLVLPRGVVPEQDQWAAGAVRARPLWDAATGKQFGTQVRLQAFRVDDVAADRAESLLSLTRSPRSVDGAAAAHEAMPHVVAAQPGDDPVLWDVTAVLSGTGPARATLTQTLIDRCPPGMWIGVSAWLAVLDEVQQALRTLRGRGHRIVLTRYGSGREPLAAFDELPMDGILLDPHLEAGARVTSEDSAVLLAILEHATRNGIAVLSTSRSAVDPRRRPAPVLRPRTEDPGDQVLERARLVGLTLRQTAILVNASTGQGPMAPRWDRYDVATHWAHAHA</sequence>
<dbReference type="Gene3D" id="3.20.20.450">
    <property type="entry name" value="EAL domain"/>
    <property type="match status" value="1"/>
</dbReference>
<dbReference type="InterPro" id="IPR035919">
    <property type="entry name" value="EAL_sf"/>
</dbReference>
<evidence type="ECO:0000313" key="2">
    <source>
        <dbReference type="Proteomes" id="UP001316384"/>
    </source>
</evidence>
<evidence type="ECO:0000313" key="1">
    <source>
        <dbReference type="EMBL" id="UUI72617.1"/>
    </source>
</evidence>
<name>A0ABY5KQ35_9CELL</name>
<reference evidence="1 2" key="1">
    <citation type="submission" date="2022-07" db="EMBL/GenBank/DDBJ databases">
        <title>Novel species in genus cellulomonas.</title>
        <authorList>
            <person name="Ye L."/>
        </authorList>
    </citation>
    <scope>NUCLEOTIDE SEQUENCE [LARGE SCALE GENOMIC DNA]</scope>
    <source>
        <strain evidence="2">zg-B89</strain>
    </source>
</reference>
<gene>
    <name evidence="1" type="ORF">NP048_03940</name>
</gene>
<dbReference type="Proteomes" id="UP001316384">
    <property type="component" value="Chromosome"/>
</dbReference>
<protein>
    <submittedName>
        <fullName evidence="1">Uncharacterized protein</fullName>
    </submittedName>
</protein>
<dbReference type="EMBL" id="CP101987">
    <property type="protein sequence ID" value="UUI72617.1"/>
    <property type="molecule type" value="Genomic_DNA"/>
</dbReference>
<organism evidence="1 2">
    <name type="scientific">Cellulomonas xiejunii</name>
    <dbReference type="NCBI Taxonomy" id="2968083"/>
    <lineage>
        <taxon>Bacteria</taxon>
        <taxon>Bacillati</taxon>
        <taxon>Actinomycetota</taxon>
        <taxon>Actinomycetes</taxon>
        <taxon>Micrococcales</taxon>
        <taxon>Cellulomonadaceae</taxon>
        <taxon>Cellulomonas</taxon>
    </lineage>
</organism>
<accession>A0ABY5KQ35</accession>
<dbReference type="SUPFAM" id="SSF141868">
    <property type="entry name" value="EAL domain-like"/>
    <property type="match status" value="1"/>
</dbReference>
<dbReference type="RefSeq" id="WP_227578177.1">
    <property type="nucleotide sequence ID" value="NZ_CP101987.1"/>
</dbReference>
<proteinExistence type="predicted"/>